<dbReference type="CDD" id="cd09279">
    <property type="entry name" value="RNase_HI_like"/>
    <property type="match status" value="1"/>
</dbReference>
<dbReference type="Gene3D" id="3.30.420.10">
    <property type="entry name" value="Ribonuclease H-like superfamily/Ribonuclease H"/>
    <property type="match status" value="1"/>
</dbReference>
<protein>
    <recommendedName>
        <fullName evidence="5">Reverse transcriptase domain-containing protein</fullName>
    </recommendedName>
</protein>
<evidence type="ECO:0008006" key="5">
    <source>
        <dbReference type="Google" id="ProtNLM"/>
    </source>
</evidence>
<feature type="domain" description="Integrase zinc-binding" evidence="3">
    <location>
        <begin position="635"/>
        <end position="686"/>
    </location>
</feature>
<gene>
    <name evidence="4" type="ORF">Tci_025755</name>
</gene>
<organism evidence="4">
    <name type="scientific">Tanacetum cinerariifolium</name>
    <name type="common">Dalmatian daisy</name>
    <name type="synonym">Chrysanthemum cinerariifolium</name>
    <dbReference type="NCBI Taxonomy" id="118510"/>
    <lineage>
        <taxon>Eukaryota</taxon>
        <taxon>Viridiplantae</taxon>
        <taxon>Streptophyta</taxon>
        <taxon>Embryophyta</taxon>
        <taxon>Tracheophyta</taxon>
        <taxon>Spermatophyta</taxon>
        <taxon>Magnoliopsida</taxon>
        <taxon>eudicotyledons</taxon>
        <taxon>Gunneridae</taxon>
        <taxon>Pentapetalae</taxon>
        <taxon>asterids</taxon>
        <taxon>campanulids</taxon>
        <taxon>Asterales</taxon>
        <taxon>Asteraceae</taxon>
        <taxon>Asteroideae</taxon>
        <taxon>Anthemideae</taxon>
        <taxon>Anthemidinae</taxon>
        <taxon>Tanacetum</taxon>
    </lineage>
</organism>
<evidence type="ECO:0000256" key="1">
    <source>
        <dbReference type="SAM" id="MobiDB-lite"/>
    </source>
</evidence>
<dbReference type="InterPro" id="IPR036397">
    <property type="entry name" value="RNaseH_sf"/>
</dbReference>
<feature type="region of interest" description="Disordered" evidence="1">
    <location>
        <begin position="108"/>
        <end position="131"/>
    </location>
</feature>
<dbReference type="Gene3D" id="3.10.10.10">
    <property type="entry name" value="HIV Type 1 Reverse Transcriptase, subunit A, domain 1"/>
    <property type="match status" value="1"/>
</dbReference>
<dbReference type="Gene3D" id="3.30.70.270">
    <property type="match status" value="1"/>
</dbReference>
<dbReference type="EMBL" id="BKCJ010003227">
    <property type="protein sequence ID" value="GEU53777.1"/>
    <property type="molecule type" value="Genomic_DNA"/>
</dbReference>
<dbReference type="InterPro" id="IPR041588">
    <property type="entry name" value="Integrase_H2C2"/>
</dbReference>
<dbReference type="InterPro" id="IPR043128">
    <property type="entry name" value="Rev_trsase/Diguanyl_cyclase"/>
</dbReference>
<proteinExistence type="predicted"/>
<dbReference type="PANTHER" id="PTHR48475:SF2">
    <property type="entry name" value="RIBONUCLEASE H"/>
    <property type="match status" value="1"/>
</dbReference>
<accession>A0A6L2KYY4</accession>
<reference evidence="4" key="1">
    <citation type="journal article" date="2019" name="Sci. Rep.">
        <title>Draft genome of Tanacetum cinerariifolium, the natural source of mosquito coil.</title>
        <authorList>
            <person name="Yamashiro T."/>
            <person name="Shiraishi A."/>
            <person name="Satake H."/>
            <person name="Nakayama K."/>
        </authorList>
    </citation>
    <scope>NUCLEOTIDE SEQUENCE</scope>
</reference>
<dbReference type="GO" id="GO:0004523">
    <property type="term" value="F:RNA-DNA hybrid ribonuclease activity"/>
    <property type="evidence" value="ECO:0007669"/>
    <property type="project" value="InterPro"/>
</dbReference>
<dbReference type="Pfam" id="PF17921">
    <property type="entry name" value="Integrase_H2C2"/>
    <property type="match status" value="1"/>
</dbReference>
<dbReference type="Pfam" id="PF13456">
    <property type="entry name" value="RVT_3"/>
    <property type="match status" value="1"/>
</dbReference>
<dbReference type="InterPro" id="IPR043502">
    <property type="entry name" value="DNA/RNA_pol_sf"/>
</dbReference>
<feature type="region of interest" description="Disordered" evidence="1">
    <location>
        <begin position="235"/>
        <end position="254"/>
    </location>
</feature>
<comment type="caution">
    <text evidence="4">The sequence shown here is derived from an EMBL/GenBank/DDBJ whole genome shotgun (WGS) entry which is preliminary data.</text>
</comment>
<evidence type="ECO:0000259" key="2">
    <source>
        <dbReference type="Pfam" id="PF13456"/>
    </source>
</evidence>
<feature type="domain" description="RNase H type-1" evidence="2">
    <location>
        <begin position="539"/>
        <end position="632"/>
    </location>
</feature>
<dbReference type="GO" id="GO:0003676">
    <property type="term" value="F:nucleic acid binding"/>
    <property type="evidence" value="ECO:0007669"/>
    <property type="project" value="InterPro"/>
</dbReference>
<dbReference type="SUPFAM" id="SSF56672">
    <property type="entry name" value="DNA/RNA polymerases"/>
    <property type="match status" value="1"/>
</dbReference>
<name>A0A6L2KYY4_TANCI</name>
<dbReference type="PANTHER" id="PTHR48475">
    <property type="entry name" value="RIBONUCLEASE H"/>
    <property type="match status" value="1"/>
</dbReference>
<dbReference type="AlphaFoldDB" id="A0A6L2KYY4"/>
<dbReference type="InterPro" id="IPR002156">
    <property type="entry name" value="RNaseH_domain"/>
</dbReference>
<sequence length="1079" mass="123053">MSTHSGPSPTTPTSVVRNTVGKIKEISQKNLNGSASDASLREYCDKHYDQLLPSLAEKMHPEKVQQEKHKAVKSHLNFEEVSQYSKSWPPSRRRDHRKRIESKYVCSVFGSPKPRRDRSESLRKRGPKRKTVFKRLEKGVFHRLGDKEKGRKRCLKGKTVQKDIGSQDQKGKCQVLRRMICPNHGRNASKIRCKFTISSKEMGSPRKSLCGDEMMGVTTTFLSDEVAAFNRERKKSFSSWKQQEDGPKQNFKKRGFRNQLRLERKKDREVITFNQRAKAKQWEILGKGSKKGGNLLKGQAVGNPDGEEDGTEGPMIIEAEMGGHCVHCTYVDGGSSSKIMYEHCFNRFRREVKIQMIPADTPLVEFSGEIIWPLGQISLLVKIGDEEHSTSAWMNFMVLRSPSLYNGIIGRTVTLPSSKTISLERTMVSGPGAQQPIIDQVIEEKIQVAIHPDYPEQTIAIGSALNRRRAKGVVRSTKKEVHYHSWLSNPVMMKKHDGSWRMCVAFKELNKACPRDGYPLSEIDWNVESLCRSSCIDGSGAGLILTNPEGAKFTYAQRFRFDTTNNEAEYEALIAGLWIAKQMGVKKLQANIDSWLVANQVNESYIDKEPGMIKYLEKVRSLTSTFKEFSIKQANYVLREIHEGSCSMHVGPRSVVAKALRSEYYWLTMQADAKKLIWECNSCQEKQFRDNPFKDWSLGEGIKACLDERSKNWLEEISHVLWAHHTMIKSRNRETSFSLTHGMEAVIPVKIGMLTLRTTEVDMIKNNKALEINLDLLEERREQVIGFFTGQQSRKQKAKPRWKNTILPGSVTQVSSQKTSSTGIIKQAMQKMEASSDLKWEGQYKVTEPLGKGSYKLRDRNGNILPQTWNMGAASIGIVSWYEDEATENLNSSRVSKIDDPSIYGRRKAVTTASYVRYRTKKKFGSGLEISDNTHMKKGEEDVNREIHDLNFRGSFDLLRLYDKVQEAAGYRHRFVLGKKKMFYVVDFKMEAASIGIVSWYEEEATENLNSFRVSKIVDPNVKAAKASYYCLVKTVSYVRYRTTHGLEVSAAIEKNFGFGLEISDNTQEESFWFWFTCS</sequence>
<evidence type="ECO:0000259" key="3">
    <source>
        <dbReference type="Pfam" id="PF17921"/>
    </source>
</evidence>
<evidence type="ECO:0000313" key="4">
    <source>
        <dbReference type="EMBL" id="GEU53777.1"/>
    </source>
</evidence>